<dbReference type="Proteomes" id="UP000649617">
    <property type="component" value="Unassembled WGS sequence"/>
</dbReference>
<sequence length="147" mass="15995">MPSSKPCTSDVGVRELQTTCYFPSSFMPNGDRLRFVPGGGLNDYAADVDMRTPTLAQPCKKKAKLAHNPDVDLNVLCWDSVSAVVRDPVLRGKLNRFLRKAWPYALGNAKSASAVLKGWDYGGQFCELKDGSSTALKGNCLVQIAQL</sequence>
<comment type="caution">
    <text evidence="1">The sequence shown here is derived from an EMBL/GenBank/DDBJ whole genome shotgun (WGS) entry which is preliminary data.</text>
</comment>
<gene>
    <name evidence="1" type="ORF">SPIL2461_LOCUS3321</name>
</gene>
<dbReference type="OrthoDB" id="418118at2759"/>
<dbReference type="AlphaFoldDB" id="A0A812KHH5"/>
<name>A0A812KHH5_SYMPI</name>
<organism evidence="1 2">
    <name type="scientific">Symbiodinium pilosum</name>
    <name type="common">Dinoflagellate</name>
    <dbReference type="NCBI Taxonomy" id="2952"/>
    <lineage>
        <taxon>Eukaryota</taxon>
        <taxon>Sar</taxon>
        <taxon>Alveolata</taxon>
        <taxon>Dinophyceae</taxon>
        <taxon>Suessiales</taxon>
        <taxon>Symbiodiniaceae</taxon>
        <taxon>Symbiodinium</taxon>
    </lineage>
</organism>
<accession>A0A812KHH5</accession>
<protein>
    <submittedName>
        <fullName evidence="1">Uncharacterized protein</fullName>
    </submittedName>
</protein>
<reference evidence="1" key="1">
    <citation type="submission" date="2021-02" db="EMBL/GenBank/DDBJ databases">
        <authorList>
            <person name="Dougan E. K."/>
            <person name="Rhodes N."/>
            <person name="Thang M."/>
            <person name="Chan C."/>
        </authorList>
    </citation>
    <scope>NUCLEOTIDE SEQUENCE</scope>
</reference>
<dbReference type="EMBL" id="CAJNIZ010004002">
    <property type="protein sequence ID" value="CAE7227999.1"/>
    <property type="molecule type" value="Genomic_DNA"/>
</dbReference>
<proteinExistence type="predicted"/>
<evidence type="ECO:0000313" key="1">
    <source>
        <dbReference type="EMBL" id="CAE7227999.1"/>
    </source>
</evidence>
<evidence type="ECO:0000313" key="2">
    <source>
        <dbReference type="Proteomes" id="UP000649617"/>
    </source>
</evidence>
<keyword evidence="2" id="KW-1185">Reference proteome</keyword>